<organism evidence="1 2">
    <name type="scientific">Sulfurovum xiamenensis</name>
    <dbReference type="NCBI Taxonomy" id="3019066"/>
    <lineage>
        <taxon>Bacteria</taxon>
        <taxon>Pseudomonadati</taxon>
        <taxon>Campylobacterota</taxon>
        <taxon>Epsilonproteobacteria</taxon>
        <taxon>Campylobacterales</taxon>
        <taxon>Sulfurovaceae</taxon>
        <taxon>Sulfurovum</taxon>
    </lineage>
</organism>
<dbReference type="RefSeq" id="WP_289402603.1">
    <property type="nucleotide sequence ID" value="NZ_JAQIBC010000012.1"/>
</dbReference>
<gene>
    <name evidence="1" type="ORF">PF327_10900</name>
</gene>
<accession>A0ABT7QUD5</accession>
<dbReference type="EMBL" id="JAQIBC010000012">
    <property type="protein sequence ID" value="MDM5264703.1"/>
    <property type="molecule type" value="Genomic_DNA"/>
</dbReference>
<reference evidence="1" key="1">
    <citation type="submission" date="2023-01" db="EMBL/GenBank/DDBJ databases">
        <title>Sulfurovum sp. XTW-4 genome assembly.</title>
        <authorList>
            <person name="Wang J."/>
        </authorList>
    </citation>
    <scope>NUCLEOTIDE SEQUENCE</scope>
    <source>
        <strain evidence="1">XTW-4</strain>
    </source>
</reference>
<dbReference type="Proteomes" id="UP001169066">
    <property type="component" value="Unassembled WGS sequence"/>
</dbReference>
<sequence length="143" mass="16648">MKSQAEQQYYTILKANMISKCDGLNYKWTAYYSTLLNIGGRNPEQVIRNFFNDDLKRFNQEQLSTILYDLEDFAHIKPFSESELKTKTLEAMTEIGHITQKITECLNGNDEIEKHEIDCIDIRSLKSVVDHLYYGVIETKANL</sequence>
<keyword evidence="2" id="KW-1185">Reference proteome</keyword>
<evidence type="ECO:0000313" key="2">
    <source>
        <dbReference type="Proteomes" id="UP001169066"/>
    </source>
</evidence>
<name>A0ABT7QUD5_9BACT</name>
<proteinExistence type="predicted"/>
<protein>
    <submittedName>
        <fullName evidence="1">Uncharacterized protein</fullName>
    </submittedName>
</protein>
<evidence type="ECO:0000313" key="1">
    <source>
        <dbReference type="EMBL" id="MDM5264703.1"/>
    </source>
</evidence>
<comment type="caution">
    <text evidence="1">The sequence shown here is derived from an EMBL/GenBank/DDBJ whole genome shotgun (WGS) entry which is preliminary data.</text>
</comment>